<dbReference type="PROSITE" id="PS51257">
    <property type="entry name" value="PROKAR_LIPOPROTEIN"/>
    <property type="match status" value="1"/>
</dbReference>
<proteinExistence type="predicted"/>
<dbReference type="AlphaFoldDB" id="A0A1H7E6G6"/>
<evidence type="ECO:0008006" key="4">
    <source>
        <dbReference type="Google" id="ProtNLM"/>
    </source>
</evidence>
<dbReference type="RefSeq" id="WP_143062366.1">
    <property type="nucleotide sequence ID" value="NZ_FNYE01000036.1"/>
</dbReference>
<keyword evidence="3" id="KW-1185">Reference proteome</keyword>
<dbReference type="OrthoDB" id="6904817at2"/>
<dbReference type="EMBL" id="FNYE01000036">
    <property type="protein sequence ID" value="SEK06205.1"/>
    <property type="molecule type" value="Genomic_DNA"/>
</dbReference>
<feature type="region of interest" description="Disordered" evidence="1">
    <location>
        <begin position="40"/>
        <end position="75"/>
    </location>
</feature>
<feature type="compositionally biased region" description="Low complexity" evidence="1">
    <location>
        <begin position="40"/>
        <end position="49"/>
    </location>
</feature>
<sequence>MKTVSVAILTAAFLLGCQQNSNSDPSASVTPKSNAASAPAVAASIAAPEAKPEPLVKAAPEPDPSPWTYSEDDDEMRGTTTRFAVNTSLNAINLEFPYQGGSSIRIYLRKKGKGRQEAFFVLDKGQVTCGFEGCYIAVKFDNGPVTRISASESTGGKNDAIFIDNAVQFQQKLLHASKLIVEIPIYEAGRQQFKFDVSQLKWPK</sequence>
<organism evidence="2 3">
    <name type="scientific">Paraburkholderia diazotrophica</name>
    <dbReference type="NCBI Taxonomy" id="667676"/>
    <lineage>
        <taxon>Bacteria</taxon>
        <taxon>Pseudomonadati</taxon>
        <taxon>Pseudomonadota</taxon>
        <taxon>Betaproteobacteria</taxon>
        <taxon>Burkholderiales</taxon>
        <taxon>Burkholderiaceae</taxon>
        <taxon>Paraburkholderia</taxon>
    </lineage>
</organism>
<dbReference type="Proteomes" id="UP000198866">
    <property type="component" value="Unassembled WGS sequence"/>
</dbReference>
<evidence type="ECO:0000313" key="2">
    <source>
        <dbReference type="EMBL" id="SEK06205.1"/>
    </source>
</evidence>
<name>A0A1H7E6G6_9BURK</name>
<dbReference type="STRING" id="667676.SAMN05192539_103646"/>
<gene>
    <name evidence="2" type="ORF">SAMN05192539_103646</name>
</gene>
<accession>A0A1H7E6G6</accession>
<evidence type="ECO:0000313" key="3">
    <source>
        <dbReference type="Proteomes" id="UP000198866"/>
    </source>
</evidence>
<protein>
    <recommendedName>
        <fullName evidence="4">Lipoprotein</fullName>
    </recommendedName>
</protein>
<evidence type="ECO:0000256" key="1">
    <source>
        <dbReference type="SAM" id="MobiDB-lite"/>
    </source>
</evidence>
<reference evidence="3" key="1">
    <citation type="submission" date="2016-10" db="EMBL/GenBank/DDBJ databases">
        <authorList>
            <person name="Varghese N."/>
            <person name="Submissions S."/>
        </authorList>
    </citation>
    <scope>NUCLEOTIDE SEQUENCE [LARGE SCALE GENOMIC DNA]</scope>
    <source>
        <strain evidence="3">LMG 26031</strain>
    </source>
</reference>